<evidence type="ECO:0000256" key="1">
    <source>
        <dbReference type="SAM" id="MobiDB-lite"/>
    </source>
</evidence>
<sequence>MKSAEACDSLPENQSSLDSKSLSWTALATFTSKCSAVGAKNLPTNSITPSLTYGEELAKLLRSHGFKVSVGLALDGPDAEFDFAVLLANMSHVFGPLSRDEFMKLLDLDHEYEVYHLTLNEIIYVVLPTVLRGTGLSLYEESSLVHPHDGHGALQRLRFHVEGIGNPDSHRFWVHLRAVILDETAEPAPQLAVFRTLADTHRKLHPGCTDTEDLVQDLHSVLRASAAVSPHVTPSSWWCSATCLAAIQPFTYAALALRLSKTYRDEKPLARLSVPASGGDGSASGGGGRTGGGRIPGG</sequence>
<accession>A0AAE0G7U0</accession>
<proteinExistence type="predicted"/>
<evidence type="ECO:0000313" key="2">
    <source>
        <dbReference type="EMBL" id="KAK3272828.1"/>
    </source>
</evidence>
<dbReference type="Proteomes" id="UP001190700">
    <property type="component" value="Unassembled WGS sequence"/>
</dbReference>
<name>A0AAE0G7U0_9CHLO</name>
<dbReference type="EMBL" id="LGRX02008774">
    <property type="protein sequence ID" value="KAK3272828.1"/>
    <property type="molecule type" value="Genomic_DNA"/>
</dbReference>
<keyword evidence="3" id="KW-1185">Reference proteome</keyword>
<feature type="region of interest" description="Disordered" evidence="1">
    <location>
        <begin position="271"/>
        <end position="298"/>
    </location>
</feature>
<reference evidence="2 3" key="1">
    <citation type="journal article" date="2015" name="Genome Biol. Evol.">
        <title>Comparative Genomics of a Bacterivorous Green Alga Reveals Evolutionary Causalities and Consequences of Phago-Mixotrophic Mode of Nutrition.</title>
        <authorList>
            <person name="Burns J.A."/>
            <person name="Paasch A."/>
            <person name="Narechania A."/>
            <person name="Kim E."/>
        </authorList>
    </citation>
    <scope>NUCLEOTIDE SEQUENCE [LARGE SCALE GENOMIC DNA]</scope>
    <source>
        <strain evidence="2 3">PLY_AMNH</strain>
    </source>
</reference>
<organism evidence="2 3">
    <name type="scientific">Cymbomonas tetramitiformis</name>
    <dbReference type="NCBI Taxonomy" id="36881"/>
    <lineage>
        <taxon>Eukaryota</taxon>
        <taxon>Viridiplantae</taxon>
        <taxon>Chlorophyta</taxon>
        <taxon>Pyramimonadophyceae</taxon>
        <taxon>Pyramimonadales</taxon>
        <taxon>Pyramimonadaceae</taxon>
        <taxon>Cymbomonas</taxon>
    </lineage>
</organism>
<feature type="compositionally biased region" description="Gly residues" evidence="1">
    <location>
        <begin position="278"/>
        <end position="298"/>
    </location>
</feature>
<dbReference type="AlphaFoldDB" id="A0AAE0G7U0"/>
<evidence type="ECO:0000313" key="3">
    <source>
        <dbReference type="Proteomes" id="UP001190700"/>
    </source>
</evidence>
<protein>
    <submittedName>
        <fullName evidence="2">Uncharacterized protein</fullName>
    </submittedName>
</protein>
<comment type="caution">
    <text evidence="2">The sequence shown here is derived from an EMBL/GenBank/DDBJ whole genome shotgun (WGS) entry which is preliminary data.</text>
</comment>
<gene>
    <name evidence="2" type="ORF">CYMTET_18895</name>
</gene>